<dbReference type="CDD" id="cd21120">
    <property type="entry name" value="SPASM_anSME"/>
    <property type="match status" value="1"/>
</dbReference>
<dbReference type="InterPro" id="IPR007197">
    <property type="entry name" value="rSAM"/>
</dbReference>
<dbReference type="InterPro" id="IPR023867">
    <property type="entry name" value="Sulphatase_maturase_rSAM"/>
</dbReference>
<evidence type="ECO:0000256" key="2">
    <source>
        <dbReference type="ARBA" id="ARBA00022485"/>
    </source>
</evidence>
<sequence>MSTCRPFARPFYVMLKPAGSDCNLSCRYCYYLEKRRLYDETAVFCMSDELLELFTRQYIEAQTAGEVLFTWHGGEPLLRPLSFYRRALALQQRYAAGRHIDNCLQTNGTLITDEWCRFFRDNGFLIGVSIDGPQRFHDAMRCGSFHDVMRGIELLDRYGVEWNAMAVVNSINADYPIEFYRFFRDIGCRYIQFTPVVERIADAGSYALRLMPGMTEGGRLTKTSVSSEQWGLFLCGIFDEWVRNDVGETFVQIFDATLANWAGVPPGICSLAPVCGHSAAMEFNGDLYSCDHFVFPGYRLGNIRTSTITEMMYSERQTAFGNAKRSMLPQQCRECRWLFACHGECPKNRFIHDRYGNPGLNCLCAGYRRYFAHVAPAMDYMKTLLDAGMAPSNVMEWIRTVRD</sequence>
<accession>A0ABX2AV14</accession>
<keyword evidence="6" id="KW-0411">Iron-sulfur</keyword>
<evidence type="ECO:0000256" key="7">
    <source>
        <dbReference type="ARBA" id="ARBA00023601"/>
    </source>
</evidence>
<dbReference type="EMBL" id="JABKKE010000015">
    <property type="protein sequence ID" value="NPE14602.1"/>
    <property type="molecule type" value="Genomic_DNA"/>
</dbReference>
<keyword evidence="4" id="KW-0479">Metal-binding</keyword>
<dbReference type="SFLD" id="SFLDG01072">
    <property type="entry name" value="dehydrogenase_like"/>
    <property type="match status" value="1"/>
</dbReference>
<evidence type="ECO:0000313" key="10">
    <source>
        <dbReference type="Proteomes" id="UP001193734"/>
    </source>
</evidence>
<name>A0ABX2AV14_9BACT</name>
<dbReference type="SFLD" id="SFLDG01386">
    <property type="entry name" value="main_SPASM_domain-containing"/>
    <property type="match status" value="1"/>
</dbReference>
<dbReference type="PANTHER" id="PTHR43273:SF3">
    <property type="entry name" value="ANAEROBIC SULFATASE-MATURATING ENZYME HOMOLOG ASLB-RELATED"/>
    <property type="match status" value="1"/>
</dbReference>
<dbReference type="SUPFAM" id="SSF102114">
    <property type="entry name" value="Radical SAM enzymes"/>
    <property type="match status" value="1"/>
</dbReference>
<dbReference type="CDD" id="cd01335">
    <property type="entry name" value="Radical_SAM"/>
    <property type="match status" value="1"/>
</dbReference>
<dbReference type="InterPro" id="IPR034491">
    <property type="entry name" value="Anaerob_Ser_sulfatase-maturase"/>
</dbReference>
<dbReference type="Pfam" id="PF04055">
    <property type="entry name" value="Radical_SAM"/>
    <property type="match status" value="1"/>
</dbReference>
<dbReference type="InterPro" id="IPR023885">
    <property type="entry name" value="4Fe4S-binding_SPASM_dom"/>
</dbReference>
<keyword evidence="5" id="KW-0408">Iron</keyword>
<comment type="caution">
    <text evidence="9">The sequence shown here is derived from an EMBL/GenBank/DDBJ whole genome shotgun (WGS) entry which is preliminary data.</text>
</comment>
<evidence type="ECO:0000256" key="6">
    <source>
        <dbReference type="ARBA" id="ARBA00023014"/>
    </source>
</evidence>
<evidence type="ECO:0000256" key="3">
    <source>
        <dbReference type="ARBA" id="ARBA00022691"/>
    </source>
</evidence>
<organism evidence="9 10">
    <name type="scientific">Xylanibacter rodentium</name>
    <dbReference type="NCBI Taxonomy" id="2736289"/>
    <lineage>
        <taxon>Bacteria</taxon>
        <taxon>Pseudomonadati</taxon>
        <taxon>Bacteroidota</taxon>
        <taxon>Bacteroidia</taxon>
        <taxon>Bacteroidales</taxon>
        <taxon>Prevotellaceae</taxon>
        <taxon>Xylanibacter</taxon>
    </lineage>
</organism>
<dbReference type="SFLD" id="SFLDF00285">
    <property type="entry name" value="anaerobic_Ser-type_sulfatase-m"/>
    <property type="match status" value="1"/>
</dbReference>
<evidence type="ECO:0000256" key="1">
    <source>
        <dbReference type="ARBA" id="ARBA00001966"/>
    </source>
</evidence>
<dbReference type="NCBIfam" id="TIGR04085">
    <property type="entry name" value="rSAM_more_4Fe4S"/>
    <property type="match status" value="1"/>
</dbReference>
<protein>
    <submittedName>
        <fullName evidence="9">Anaerobic sulfatase-maturation protein</fullName>
    </submittedName>
</protein>
<dbReference type="Gene3D" id="3.20.20.70">
    <property type="entry name" value="Aldolase class I"/>
    <property type="match status" value="1"/>
</dbReference>
<dbReference type="SFLD" id="SFLDG01067">
    <property type="entry name" value="SPASM/twitch_domain_containing"/>
    <property type="match status" value="1"/>
</dbReference>
<dbReference type="Pfam" id="PF13186">
    <property type="entry name" value="SPASM"/>
    <property type="match status" value="1"/>
</dbReference>
<dbReference type="NCBIfam" id="NF010308">
    <property type="entry name" value="PRK13745.1"/>
    <property type="match status" value="1"/>
</dbReference>
<keyword evidence="3" id="KW-0949">S-adenosyl-L-methionine</keyword>
<comment type="cofactor">
    <cofactor evidence="1">
        <name>[4Fe-4S] cluster</name>
        <dbReference type="ChEBI" id="CHEBI:49883"/>
    </cofactor>
</comment>
<dbReference type="NCBIfam" id="TIGR03942">
    <property type="entry name" value="sulfatase_rSAM"/>
    <property type="match status" value="1"/>
</dbReference>
<dbReference type="PROSITE" id="PS51918">
    <property type="entry name" value="RADICAL_SAM"/>
    <property type="match status" value="1"/>
</dbReference>
<evidence type="ECO:0000313" key="9">
    <source>
        <dbReference type="EMBL" id="NPE14602.1"/>
    </source>
</evidence>
<keyword evidence="2" id="KW-0004">4Fe-4S</keyword>
<evidence type="ECO:0000256" key="4">
    <source>
        <dbReference type="ARBA" id="ARBA00022723"/>
    </source>
</evidence>
<dbReference type="RefSeq" id="WP_172174308.1">
    <property type="nucleotide sequence ID" value="NZ_CASGIA010000025.1"/>
</dbReference>
<dbReference type="InterPro" id="IPR058240">
    <property type="entry name" value="rSAM_sf"/>
</dbReference>
<evidence type="ECO:0000256" key="5">
    <source>
        <dbReference type="ARBA" id="ARBA00023004"/>
    </source>
</evidence>
<evidence type="ECO:0000259" key="8">
    <source>
        <dbReference type="PROSITE" id="PS51918"/>
    </source>
</evidence>
<dbReference type="SFLD" id="SFLDS00029">
    <property type="entry name" value="Radical_SAM"/>
    <property type="match status" value="1"/>
</dbReference>
<dbReference type="InterPro" id="IPR047207">
    <property type="entry name" value="SPASM_anSME"/>
</dbReference>
<proteinExistence type="inferred from homology"/>
<dbReference type="Proteomes" id="UP001193734">
    <property type="component" value="Unassembled WGS sequence"/>
</dbReference>
<gene>
    <name evidence="9" type="ORF">HPS55_09775</name>
</gene>
<dbReference type="PANTHER" id="PTHR43273">
    <property type="entry name" value="ANAEROBIC SULFATASE-MATURATING ENZYME HOMOLOG ASLB-RELATED"/>
    <property type="match status" value="1"/>
</dbReference>
<dbReference type="GeneID" id="82158051"/>
<keyword evidence="10" id="KW-1185">Reference proteome</keyword>
<dbReference type="InterPro" id="IPR013785">
    <property type="entry name" value="Aldolase_TIM"/>
</dbReference>
<comment type="similarity">
    <text evidence="7">Belongs to the radical SAM superfamily. Anaerobic sulfatase-maturating enzyme family.</text>
</comment>
<reference evidence="9 10" key="1">
    <citation type="submission" date="2020-05" db="EMBL/GenBank/DDBJ databases">
        <title>Distinct polysaccharide utilization as determinants for interspecies competition between intestinal Prevotella spp.</title>
        <authorList>
            <person name="Galvez E.J.C."/>
            <person name="Iljazovic A."/>
            <person name="Strowig T."/>
        </authorList>
    </citation>
    <scope>NUCLEOTIDE SEQUENCE [LARGE SCALE GENOMIC DNA]</scope>
    <source>
        <strain evidence="9 10">PROD</strain>
    </source>
</reference>
<feature type="domain" description="Radical SAM core" evidence="8">
    <location>
        <begin position="5"/>
        <end position="232"/>
    </location>
</feature>